<dbReference type="Proteomes" id="UP000237000">
    <property type="component" value="Unassembled WGS sequence"/>
</dbReference>
<gene>
    <name evidence="7" type="primary">TorMADS13</name>
    <name evidence="7" type="ORF">TorRG33x02_028420</name>
</gene>
<dbReference type="PRINTS" id="PR00404">
    <property type="entry name" value="MADSDOMAIN"/>
</dbReference>
<keyword evidence="3" id="KW-0238">DNA-binding</keyword>
<keyword evidence="4" id="KW-0804">Transcription</keyword>
<keyword evidence="2" id="KW-0805">Transcription regulation</keyword>
<evidence type="ECO:0000259" key="6">
    <source>
        <dbReference type="PROSITE" id="PS50066"/>
    </source>
</evidence>
<dbReference type="PANTHER" id="PTHR11945:SF776">
    <property type="entry name" value="AGAMOUS-LIKE 50-RELATED"/>
    <property type="match status" value="1"/>
</dbReference>
<dbReference type="GO" id="GO:0000978">
    <property type="term" value="F:RNA polymerase II cis-regulatory region sequence-specific DNA binding"/>
    <property type="evidence" value="ECO:0007669"/>
    <property type="project" value="TreeGrafter"/>
</dbReference>
<evidence type="ECO:0000313" key="8">
    <source>
        <dbReference type="Proteomes" id="UP000237000"/>
    </source>
</evidence>
<comment type="caution">
    <text evidence="7">The sequence shown here is derived from an EMBL/GenBank/DDBJ whole genome shotgun (WGS) entry which is preliminary data.</text>
</comment>
<evidence type="ECO:0000313" key="7">
    <source>
        <dbReference type="EMBL" id="POO01535.1"/>
    </source>
</evidence>
<evidence type="ECO:0000256" key="2">
    <source>
        <dbReference type="ARBA" id="ARBA00023015"/>
    </source>
</evidence>
<evidence type="ECO:0000256" key="3">
    <source>
        <dbReference type="ARBA" id="ARBA00023125"/>
    </source>
</evidence>
<dbReference type="SMART" id="SM00432">
    <property type="entry name" value="MADS"/>
    <property type="match status" value="1"/>
</dbReference>
<name>A0A2P5FUU5_TREOI</name>
<dbReference type="CDD" id="cd00120">
    <property type="entry name" value="MADS"/>
    <property type="match status" value="1"/>
</dbReference>
<keyword evidence="5" id="KW-0539">Nucleus</keyword>
<dbReference type="PROSITE" id="PS50066">
    <property type="entry name" value="MADS_BOX_2"/>
    <property type="match status" value="1"/>
</dbReference>
<protein>
    <submittedName>
        <fullName evidence="7">MADS-box transcription factor</fullName>
    </submittedName>
</protein>
<organism evidence="7 8">
    <name type="scientific">Trema orientale</name>
    <name type="common">Charcoal tree</name>
    <name type="synonym">Celtis orientalis</name>
    <dbReference type="NCBI Taxonomy" id="63057"/>
    <lineage>
        <taxon>Eukaryota</taxon>
        <taxon>Viridiplantae</taxon>
        <taxon>Streptophyta</taxon>
        <taxon>Embryophyta</taxon>
        <taxon>Tracheophyta</taxon>
        <taxon>Spermatophyta</taxon>
        <taxon>Magnoliopsida</taxon>
        <taxon>eudicotyledons</taxon>
        <taxon>Gunneridae</taxon>
        <taxon>Pentapetalae</taxon>
        <taxon>rosids</taxon>
        <taxon>fabids</taxon>
        <taxon>Rosales</taxon>
        <taxon>Cannabaceae</taxon>
        <taxon>Trema</taxon>
    </lineage>
</organism>
<dbReference type="OrthoDB" id="1194613at2759"/>
<dbReference type="GO" id="GO:0005634">
    <property type="term" value="C:nucleus"/>
    <property type="evidence" value="ECO:0007669"/>
    <property type="project" value="UniProtKB-SubCell"/>
</dbReference>
<dbReference type="Pfam" id="PF00319">
    <property type="entry name" value="SRF-TF"/>
    <property type="match status" value="1"/>
</dbReference>
<dbReference type="EMBL" id="JXTC01000008">
    <property type="protein sequence ID" value="POO01535.1"/>
    <property type="molecule type" value="Genomic_DNA"/>
</dbReference>
<dbReference type="InterPro" id="IPR036879">
    <property type="entry name" value="TF_MADSbox_sf"/>
</dbReference>
<evidence type="ECO:0000256" key="1">
    <source>
        <dbReference type="ARBA" id="ARBA00004123"/>
    </source>
</evidence>
<dbReference type="GO" id="GO:0046983">
    <property type="term" value="F:protein dimerization activity"/>
    <property type="evidence" value="ECO:0007669"/>
    <property type="project" value="InterPro"/>
</dbReference>
<dbReference type="PANTHER" id="PTHR11945">
    <property type="entry name" value="MADS BOX PROTEIN"/>
    <property type="match status" value="1"/>
</dbReference>
<dbReference type="Gene3D" id="3.40.1810.10">
    <property type="entry name" value="Transcription factor, MADS-box"/>
    <property type="match status" value="1"/>
</dbReference>
<comment type="subcellular location">
    <subcellularLocation>
        <location evidence="1">Nucleus</location>
    </subcellularLocation>
</comment>
<dbReference type="InterPro" id="IPR002100">
    <property type="entry name" value="TF_MADSbox"/>
</dbReference>
<evidence type="ECO:0000256" key="4">
    <source>
        <dbReference type="ARBA" id="ARBA00023163"/>
    </source>
</evidence>
<feature type="domain" description="MADS-box" evidence="6">
    <location>
        <begin position="1"/>
        <end position="61"/>
    </location>
</feature>
<reference evidence="8" key="1">
    <citation type="submission" date="2016-06" db="EMBL/GenBank/DDBJ databases">
        <title>Parallel loss of symbiosis genes in relatives of nitrogen-fixing non-legume Parasponia.</title>
        <authorList>
            <person name="Van Velzen R."/>
            <person name="Holmer R."/>
            <person name="Bu F."/>
            <person name="Rutten L."/>
            <person name="Van Zeijl A."/>
            <person name="Liu W."/>
            <person name="Santuari L."/>
            <person name="Cao Q."/>
            <person name="Sharma T."/>
            <person name="Shen D."/>
            <person name="Roswanjaya Y."/>
            <person name="Wardhani T."/>
            <person name="Kalhor M.S."/>
            <person name="Jansen J."/>
            <person name="Van den Hoogen J."/>
            <person name="Gungor B."/>
            <person name="Hartog M."/>
            <person name="Hontelez J."/>
            <person name="Verver J."/>
            <person name="Yang W.-C."/>
            <person name="Schijlen E."/>
            <person name="Repin R."/>
            <person name="Schilthuizen M."/>
            <person name="Schranz E."/>
            <person name="Heidstra R."/>
            <person name="Miyata K."/>
            <person name="Fedorova E."/>
            <person name="Kohlen W."/>
            <person name="Bisseling T."/>
            <person name="Smit S."/>
            <person name="Geurts R."/>
        </authorList>
    </citation>
    <scope>NUCLEOTIDE SEQUENCE [LARGE SCALE GENOMIC DNA]</scope>
    <source>
        <strain evidence="8">cv. RG33-2</strain>
    </source>
</reference>
<dbReference type="SUPFAM" id="SSF55455">
    <property type="entry name" value="SRF-like"/>
    <property type="match status" value="1"/>
</dbReference>
<keyword evidence="8" id="KW-1185">Reference proteome</keyword>
<evidence type="ECO:0000256" key="5">
    <source>
        <dbReference type="ARBA" id="ARBA00023242"/>
    </source>
</evidence>
<proteinExistence type="predicted"/>
<accession>A0A2P5FUU5</accession>
<dbReference type="AlphaFoldDB" id="A0A2P5FUU5"/>
<dbReference type="InParanoid" id="A0A2P5FUU5"/>
<sequence>MVKRRINIEKIENKEHRLVSFSKRRNGLFKKAHELSSLTGAQTAILVLSESGRPYFHASPPSFITQLLNPESSSSSPESAVESESESWLRYLLDFEVEGCEEVDELVAVKEKLEEMRERATMALDLNFANSLLSASGDLDDDDSLPSNVDDSMLHDWIGRFEGCISSL</sequence>
<dbReference type="GO" id="GO:0000981">
    <property type="term" value="F:DNA-binding transcription factor activity, RNA polymerase II-specific"/>
    <property type="evidence" value="ECO:0007669"/>
    <property type="project" value="TreeGrafter"/>
</dbReference>